<evidence type="ECO:0000256" key="1">
    <source>
        <dbReference type="ARBA" id="ARBA00010090"/>
    </source>
</evidence>
<dbReference type="PANTHER" id="PTHR14096">
    <property type="entry name" value="APOLIPOPROTEIN L"/>
    <property type="match status" value="1"/>
</dbReference>
<feature type="transmembrane region" description="Helical" evidence="2">
    <location>
        <begin position="79"/>
        <end position="103"/>
    </location>
</feature>
<protein>
    <submittedName>
        <fullName evidence="4">Apolipoprotein L3-like isoform X2</fullName>
    </submittedName>
</protein>
<proteinExistence type="inferred from homology"/>
<dbReference type="InterPro" id="IPR008405">
    <property type="entry name" value="ApoL"/>
</dbReference>
<dbReference type="GeneID" id="103112740"/>
<accession>A0ABM3X8G4</accession>
<evidence type="ECO:0000256" key="2">
    <source>
        <dbReference type="SAM" id="Phobius"/>
    </source>
</evidence>
<dbReference type="PANTHER" id="PTHR14096:SF27">
    <property type="entry name" value="APOLIPOPROTEIN L2"/>
    <property type="match status" value="1"/>
</dbReference>
<keyword evidence="2" id="KW-1133">Transmembrane helix</keyword>
<comment type="similarity">
    <text evidence="1">Belongs to the apolipoprotein L family.</text>
</comment>
<keyword evidence="3" id="KW-1185">Reference proteome</keyword>
<reference evidence="4" key="1">
    <citation type="submission" date="2025-08" db="UniProtKB">
        <authorList>
            <consortium name="RefSeq"/>
        </authorList>
    </citation>
    <scope>IDENTIFICATION</scope>
</reference>
<evidence type="ECO:0000313" key="3">
    <source>
        <dbReference type="Proteomes" id="UP001652624"/>
    </source>
</evidence>
<keyword evidence="2" id="KW-0812">Transmembrane</keyword>
<gene>
    <name evidence="4" type="primary">LOC103112740</name>
</gene>
<keyword evidence="2" id="KW-0472">Membrane</keyword>
<dbReference type="Proteomes" id="UP001652624">
    <property type="component" value="Chromosome 4"/>
</dbReference>
<evidence type="ECO:0000313" key="4">
    <source>
        <dbReference type="RefSeq" id="XP_060045119.1"/>
    </source>
</evidence>
<feature type="transmembrane region" description="Helical" evidence="2">
    <location>
        <begin position="53"/>
        <end position="73"/>
    </location>
</feature>
<dbReference type="Pfam" id="PF05461">
    <property type="entry name" value="ApoL"/>
    <property type="match status" value="2"/>
</dbReference>
<dbReference type="RefSeq" id="XP_060045119.1">
    <property type="nucleotide sequence ID" value="XM_060189136.1"/>
</dbReference>
<organism evidence="3 4">
    <name type="scientific">Erinaceus europaeus</name>
    <name type="common">Western European hedgehog</name>
    <dbReference type="NCBI Taxonomy" id="9365"/>
    <lineage>
        <taxon>Eukaryota</taxon>
        <taxon>Metazoa</taxon>
        <taxon>Chordata</taxon>
        <taxon>Craniata</taxon>
        <taxon>Vertebrata</taxon>
        <taxon>Euteleostomi</taxon>
        <taxon>Mammalia</taxon>
        <taxon>Eutheria</taxon>
        <taxon>Laurasiatheria</taxon>
        <taxon>Eulipotyphla</taxon>
        <taxon>Erinaceidae</taxon>
        <taxon>Erinaceinae</taxon>
        <taxon>Erinaceus</taxon>
    </lineage>
</organism>
<sequence>MCREDLQLFLADRHAWKNFVTEAKLSRDEAGALYGYLKDPETEKEGMEDRNMLWLWLRLSFVFGLGLFLVLWLDLGLGLKLFLVLGLGLGLGLVLGFGLPSGLKLLSAKGNKREEEEMIQKEKAYRLMFLEEYPFVKQKLKKRIAELRALADRVDKVHRNCVISSVVTNATGILSGILTSSSLTLAPRNAEVSLKLSATGMVLETAAAIGSLTTNMLKHSSMSSTEAEFRRLTSTNISQEMVNMETGHDNVPNMIHLRNTFMRGMKGIEKNIHAIKLAKESSRLVPRAKRVMTSGVISAPKRRQVEKAFGGTVLAMSKETRMLGIANAANLVLFDAYNFVQESKHLYEGAKTESAEQLRQWAHELELKLEQLEQIHARLQ</sequence>
<name>A0ABM3X8G4_ERIEU</name>